<sequence>MTTFSTTKQHKNLNDRLDQILPKIESQDFLKNQGLGNEIGFYVFDYPAESELTVREHLAFITDKLTKRGRNFASINLFEAILELLDSRNLTERAFKVQKERGDDALFNALKGPLEQNRVAKFIASKIDLSADNQAQTEFILLHGLGSAWPIIRGHGLLNALHAKVGNVPTVLFYPGEYDGTALKPFGRIESNNYYRAFKLVP</sequence>
<dbReference type="RefSeq" id="WP_064663368.1">
    <property type="nucleotide sequence ID" value="NZ_FOBI01000003.1"/>
</dbReference>
<reference evidence="2" key="1">
    <citation type="submission" date="2016-10" db="EMBL/GenBank/DDBJ databases">
        <authorList>
            <person name="Varghese N."/>
            <person name="Submissions S."/>
        </authorList>
    </citation>
    <scope>NUCLEOTIDE SEQUENCE [LARGE SCALE GENOMIC DNA]</scope>
    <source>
        <strain evidence="2">CGMCC 1.9127</strain>
    </source>
</reference>
<dbReference type="InterPro" id="IPR014858">
    <property type="entry name" value="BrxB"/>
</dbReference>
<keyword evidence="2" id="KW-1185">Reference proteome</keyword>
<evidence type="ECO:0000313" key="1">
    <source>
        <dbReference type="EMBL" id="SEK85773.1"/>
    </source>
</evidence>
<protein>
    <recommendedName>
        <fullName evidence="3">DUF1788 domain-containing protein</fullName>
    </recommendedName>
</protein>
<dbReference type="Proteomes" id="UP000199297">
    <property type="component" value="Unassembled WGS sequence"/>
</dbReference>
<name>A0A1H7KFW1_9GAMM</name>
<gene>
    <name evidence="1" type="ORF">SAMN05216262_103132</name>
</gene>
<evidence type="ECO:0008006" key="3">
    <source>
        <dbReference type="Google" id="ProtNLM"/>
    </source>
</evidence>
<dbReference type="OrthoDB" id="1093513at2"/>
<accession>A0A1H7KFW1</accession>
<organism evidence="1 2">
    <name type="scientific">Colwellia chukchiensis</name>
    <dbReference type="NCBI Taxonomy" id="641665"/>
    <lineage>
        <taxon>Bacteria</taxon>
        <taxon>Pseudomonadati</taxon>
        <taxon>Pseudomonadota</taxon>
        <taxon>Gammaproteobacteria</taxon>
        <taxon>Alteromonadales</taxon>
        <taxon>Colwelliaceae</taxon>
        <taxon>Colwellia</taxon>
    </lineage>
</organism>
<dbReference type="AlphaFoldDB" id="A0A1H7KFW1"/>
<dbReference type="Pfam" id="PF08747">
    <property type="entry name" value="BrxB"/>
    <property type="match status" value="1"/>
</dbReference>
<evidence type="ECO:0000313" key="2">
    <source>
        <dbReference type="Proteomes" id="UP000199297"/>
    </source>
</evidence>
<proteinExistence type="predicted"/>
<dbReference type="EMBL" id="FOBI01000003">
    <property type="protein sequence ID" value="SEK85773.1"/>
    <property type="molecule type" value="Genomic_DNA"/>
</dbReference>
<dbReference type="STRING" id="641665.GCA_002104455_02663"/>